<evidence type="ECO:0000256" key="1">
    <source>
        <dbReference type="SAM" id="SignalP"/>
    </source>
</evidence>
<name>A0A2A4JCP9_HELVI</name>
<protein>
    <submittedName>
        <fullName evidence="2">Uncharacterized protein</fullName>
    </submittedName>
</protein>
<reference evidence="2" key="1">
    <citation type="submission" date="2017-09" db="EMBL/GenBank/DDBJ databases">
        <title>Contemporary evolution of a Lepidopteran species, Heliothis virescens, in response to modern agricultural practices.</title>
        <authorList>
            <person name="Fritz M.L."/>
            <person name="Deyonke A.M."/>
            <person name="Papanicolaou A."/>
            <person name="Micinski S."/>
            <person name="Westbrook J."/>
            <person name="Gould F."/>
        </authorList>
    </citation>
    <scope>NUCLEOTIDE SEQUENCE [LARGE SCALE GENOMIC DNA]</scope>
    <source>
        <strain evidence="2">HvINT-</strain>
        <tissue evidence="2">Whole body</tissue>
    </source>
</reference>
<proteinExistence type="predicted"/>
<gene>
    <name evidence="2" type="ORF">B5V51_4059</name>
</gene>
<feature type="signal peptide" evidence="1">
    <location>
        <begin position="1"/>
        <end position="20"/>
    </location>
</feature>
<accession>A0A2A4JCP9</accession>
<keyword evidence="1" id="KW-0732">Signal</keyword>
<feature type="chain" id="PRO_5013399811" evidence="1">
    <location>
        <begin position="21"/>
        <end position="112"/>
    </location>
</feature>
<sequence>MISVSSIVVVACALALGVQGQTACREAQHNIVPTNHPVKLQPVYLQPYVADWNVNIPPIPECVNGISGEHAIVCDNDLPPQANFVNDNNLVVHRTGNLAGTGTVYITVYCRD</sequence>
<evidence type="ECO:0000313" key="2">
    <source>
        <dbReference type="EMBL" id="PCG69468.1"/>
    </source>
</evidence>
<comment type="caution">
    <text evidence="2">The sequence shown here is derived from an EMBL/GenBank/DDBJ whole genome shotgun (WGS) entry which is preliminary data.</text>
</comment>
<dbReference type="EMBL" id="NWSH01002000">
    <property type="protein sequence ID" value="PCG69468.1"/>
    <property type="molecule type" value="Genomic_DNA"/>
</dbReference>
<organism evidence="2">
    <name type="scientific">Heliothis virescens</name>
    <name type="common">Tobacco budworm moth</name>
    <dbReference type="NCBI Taxonomy" id="7102"/>
    <lineage>
        <taxon>Eukaryota</taxon>
        <taxon>Metazoa</taxon>
        <taxon>Ecdysozoa</taxon>
        <taxon>Arthropoda</taxon>
        <taxon>Hexapoda</taxon>
        <taxon>Insecta</taxon>
        <taxon>Pterygota</taxon>
        <taxon>Neoptera</taxon>
        <taxon>Endopterygota</taxon>
        <taxon>Lepidoptera</taxon>
        <taxon>Glossata</taxon>
        <taxon>Ditrysia</taxon>
        <taxon>Noctuoidea</taxon>
        <taxon>Noctuidae</taxon>
        <taxon>Heliothinae</taxon>
        <taxon>Heliothis</taxon>
    </lineage>
</organism>
<dbReference type="AlphaFoldDB" id="A0A2A4JCP9"/>